<protein>
    <recommendedName>
        <fullName evidence="3">Leucine Rich repeats (2 copies)</fullName>
    </recommendedName>
</protein>
<gene>
    <name evidence="1" type="ORF">Pan189_01830</name>
</gene>
<name>A0A517QW85_9PLAN</name>
<dbReference type="PROSITE" id="PS51257">
    <property type="entry name" value="PROKAR_LIPOPROTEIN"/>
    <property type="match status" value="1"/>
</dbReference>
<dbReference type="Proteomes" id="UP000317318">
    <property type="component" value="Chromosome"/>
</dbReference>
<dbReference type="AlphaFoldDB" id="A0A517QW85"/>
<dbReference type="KEGG" id="svp:Pan189_01830"/>
<dbReference type="EMBL" id="CP036268">
    <property type="protein sequence ID" value="QDT35830.1"/>
    <property type="molecule type" value="Genomic_DNA"/>
</dbReference>
<proteinExistence type="predicted"/>
<organism evidence="1 2">
    <name type="scientific">Stratiformator vulcanicus</name>
    <dbReference type="NCBI Taxonomy" id="2527980"/>
    <lineage>
        <taxon>Bacteria</taxon>
        <taxon>Pseudomonadati</taxon>
        <taxon>Planctomycetota</taxon>
        <taxon>Planctomycetia</taxon>
        <taxon>Planctomycetales</taxon>
        <taxon>Planctomycetaceae</taxon>
        <taxon>Stratiformator</taxon>
    </lineage>
</organism>
<keyword evidence="2" id="KW-1185">Reference proteome</keyword>
<accession>A0A517QW85</accession>
<evidence type="ECO:0008006" key="3">
    <source>
        <dbReference type="Google" id="ProtNLM"/>
    </source>
</evidence>
<sequence length="244" mass="27824">MIRLATVLAFAISMVSCTYTCSEDLDESPPFKWMKKGRFNAADRQFSISNHRFTSSQMNDLATSDCIHTLIVKNCRFPEKGGLSLFGKMPGLKFFDFKGHLSTSALQSISAFQDIELLYFELHVGSFAGKPTKADFEAVGVLNSKLRSLSFVFGSQIDPDLLADFFKSERLKHFYFGEGAPELSIEQYERLLLMDQLESFELDGWDQLSGKQDLEYVRQIIEVVKNRARRRKASDRAKEELRTP</sequence>
<evidence type="ECO:0000313" key="1">
    <source>
        <dbReference type="EMBL" id="QDT35830.1"/>
    </source>
</evidence>
<evidence type="ECO:0000313" key="2">
    <source>
        <dbReference type="Proteomes" id="UP000317318"/>
    </source>
</evidence>
<reference evidence="1 2" key="1">
    <citation type="submission" date="2019-02" db="EMBL/GenBank/DDBJ databases">
        <title>Deep-cultivation of Planctomycetes and their phenomic and genomic characterization uncovers novel biology.</title>
        <authorList>
            <person name="Wiegand S."/>
            <person name="Jogler M."/>
            <person name="Boedeker C."/>
            <person name="Pinto D."/>
            <person name="Vollmers J."/>
            <person name="Rivas-Marin E."/>
            <person name="Kohn T."/>
            <person name="Peeters S.H."/>
            <person name="Heuer A."/>
            <person name="Rast P."/>
            <person name="Oberbeckmann S."/>
            <person name="Bunk B."/>
            <person name="Jeske O."/>
            <person name="Meyerdierks A."/>
            <person name="Storesund J.E."/>
            <person name="Kallscheuer N."/>
            <person name="Luecker S."/>
            <person name="Lage O.M."/>
            <person name="Pohl T."/>
            <person name="Merkel B.J."/>
            <person name="Hornburger P."/>
            <person name="Mueller R.-W."/>
            <person name="Bruemmer F."/>
            <person name="Labrenz M."/>
            <person name="Spormann A.M."/>
            <person name="Op den Camp H."/>
            <person name="Overmann J."/>
            <person name="Amann R."/>
            <person name="Jetten M.S.M."/>
            <person name="Mascher T."/>
            <person name="Medema M.H."/>
            <person name="Devos D.P."/>
            <person name="Kaster A.-K."/>
            <person name="Ovreas L."/>
            <person name="Rohde M."/>
            <person name="Galperin M.Y."/>
            <person name="Jogler C."/>
        </authorList>
    </citation>
    <scope>NUCLEOTIDE SEQUENCE [LARGE SCALE GENOMIC DNA]</scope>
    <source>
        <strain evidence="1 2">Pan189</strain>
    </source>
</reference>